<sequence length="87" mass="9689">MNSCQCNNFAHVLPTRLSSSRIEAIITSKAATIIMPLFLPPSLGSPHMRNRDRHEAQRFRRGLSECSIADRCGIRVGKSNSLFPLHA</sequence>
<proteinExistence type="predicted"/>
<dbReference type="Proteomes" id="UP001359559">
    <property type="component" value="Unassembled WGS sequence"/>
</dbReference>
<evidence type="ECO:0000313" key="1">
    <source>
        <dbReference type="EMBL" id="KAK7303765.1"/>
    </source>
</evidence>
<evidence type="ECO:0000313" key="2">
    <source>
        <dbReference type="Proteomes" id="UP001359559"/>
    </source>
</evidence>
<accession>A0AAN9JQT5</accession>
<comment type="caution">
    <text evidence="1">The sequence shown here is derived from an EMBL/GenBank/DDBJ whole genome shotgun (WGS) entry which is preliminary data.</text>
</comment>
<protein>
    <submittedName>
        <fullName evidence="1">Uncharacterized protein</fullName>
    </submittedName>
</protein>
<gene>
    <name evidence="1" type="ORF">RJT34_14680</name>
</gene>
<organism evidence="1 2">
    <name type="scientific">Clitoria ternatea</name>
    <name type="common">Butterfly pea</name>
    <dbReference type="NCBI Taxonomy" id="43366"/>
    <lineage>
        <taxon>Eukaryota</taxon>
        <taxon>Viridiplantae</taxon>
        <taxon>Streptophyta</taxon>
        <taxon>Embryophyta</taxon>
        <taxon>Tracheophyta</taxon>
        <taxon>Spermatophyta</taxon>
        <taxon>Magnoliopsida</taxon>
        <taxon>eudicotyledons</taxon>
        <taxon>Gunneridae</taxon>
        <taxon>Pentapetalae</taxon>
        <taxon>rosids</taxon>
        <taxon>fabids</taxon>
        <taxon>Fabales</taxon>
        <taxon>Fabaceae</taxon>
        <taxon>Papilionoideae</taxon>
        <taxon>50 kb inversion clade</taxon>
        <taxon>NPAAA clade</taxon>
        <taxon>indigoferoid/millettioid clade</taxon>
        <taxon>Phaseoleae</taxon>
        <taxon>Clitoria</taxon>
    </lineage>
</organism>
<keyword evidence="2" id="KW-1185">Reference proteome</keyword>
<dbReference type="AlphaFoldDB" id="A0AAN9JQT5"/>
<reference evidence="1 2" key="1">
    <citation type="submission" date="2024-01" db="EMBL/GenBank/DDBJ databases">
        <title>The genomes of 5 underutilized Papilionoideae crops provide insights into root nodulation and disease resistance.</title>
        <authorList>
            <person name="Yuan L."/>
        </authorList>
    </citation>
    <scope>NUCLEOTIDE SEQUENCE [LARGE SCALE GENOMIC DNA]</scope>
    <source>
        <strain evidence="1">LY-2023</strain>
        <tissue evidence="1">Leaf</tissue>
    </source>
</reference>
<name>A0AAN9JQT5_CLITE</name>
<dbReference type="EMBL" id="JAYKXN010000003">
    <property type="protein sequence ID" value="KAK7303765.1"/>
    <property type="molecule type" value="Genomic_DNA"/>
</dbReference>